<proteinExistence type="predicted"/>
<dbReference type="KEGG" id="psuu:Psuf_018510"/>
<keyword evidence="2" id="KW-0285">Flavoprotein</keyword>
<dbReference type="GO" id="GO:0033765">
    <property type="term" value="F:steroid dehydrogenase activity, acting on the CH-CH group of donors"/>
    <property type="evidence" value="ECO:0007669"/>
    <property type="project" value="UniProtKB-ARBA"/>
</dbReference>
<keyword evidence="4" id="KW-0560">Oxidoreductase</keyword>
<accession>A0A6F8YEY6</accession>
<dbReference type="InterPro" id="IPR027477">
    <property type="entry name" value="Succ_DH/fumarate_Rdtase_cat_sf"/>
</dbReference>
<protein>
    <submittedName>
        <fullName evidence="6">3-oxosteroid 1-dehydrogenase</fullName>
    </submittedName>
</protein>
<evidence type="ECO:0000256" key="2">
    <source>
        <dbReference type="ARBA" id="ARBA00022630"/>
    </source>
</evidence>
<dbReference type="PANTHER" id="PTHR43400">
    <property type="entry name" value="FUMARATE REDUCTASE"/>
    <property type="match status" value="1"/>
</dbReference>
<dbReference type="Pfam" id="PF00890">
    <property type="entry name" value="FAD_binding_2"/>
    <property type="match status" value="1"/>
</dbReference>
<dbReference type="PANTHER" id="PTHR43400:SF10">
    <property type="entry name" value="3-OXOSTEROID 1-DEHYDROGENASE"/>
    <property type="match status" value="1"/>
</dbReference>
<evidence type="ECO:0000313" key="7">
    <source>
        <dbReference type="Proteomes" id="UP000503011"/>
    </source>
</evidence>
<dbReference type="GO" id="GO:0008202">
    <property type="term" value="P:steroid metabolic process"/>
    <property type="evidence" value="ECO:0007669"/>
    <property type="project" value="UniProtKB-ARBA"/>
</dbReference>
<reference evidence="6 7" key="1">
    <citation type="submission" date="2020-03" db="EMBL/GenBank/DDBJ databases">
        <title>Whole genome shotgun sequence of Phytohabitans suffuscus NBRC 105367.</title>
        <authorList>
            <person name="Komaki H."/>
            <person name="Tamura T."/>
        </authorList>
    </citation>
    <scope>NUCLEOTIDE SEQUENCE [LARGE SCALE GENOMIC DNA]</scope>
    <source>
        <strain evidence="6 7">NBRC 105367</strain>
    </source>
</reference>
<dbReference type="RefSeq" id="WP_173155754.1">
    <property type="nucleotide sequence ID" value="NZ_AP022871.1"/>
</dbReference>
<evidence type="ECO:0000259" key="5">
    <source>
        <dbReference type="Pfam" id="PF00890"/>
    </source>
</evidence>
<comment type="cofactor">
    <cofactor evidence="1">
        <name>FAD</name>
        <dbReference type="ChEBI" id="CHEBI:57692"/>
    </cofactor>
</comment>
<evidence type="ECO:0000256" key="1">
    <source>
        <dbReference type="ARBA" id="ARBA00001974"/>
    </source>
</evidence>
<dbReference type="SUPFAM" id="SSF51905">
    <property type="entry name" value="FAD/NAD(P)-binding domain"/>
    <property type="match status" value="1"/>
</dbReference>
<evidence type="ECO:0000256" key="4">
    <source>
        <dbReference type="ARBA" id="ARBA00023002"/>
    </source>
</evidence>
<dbReference type="Gene3D" id="3.50.50.60">
    <property type="entry name" value="FAD/NAD(P)-binding domain"/>
    <property type="match status" value="1"/>
</dbReference>
<keyword evidence="7" id="KW-1185">Reference proteome</keyword>
<dbReference type="InterPro" id="IPR036188">
    <property type="entry name" value="FAD/NAD-bd_sf"/>
</dbReference>
<dbReference type="Gene3D" id="3.90.700.10">
    <property type="entry name" value="Succinate dehydrogenase/fumarate reductase flavoprotein, catalytic domain"/>
    <property type="match status" value="1"/>
</dbReference>
<dbReference type="SUPFAM" id="SSF56425">
    <property type="entry name" value="Succinate dehydrogenase/fumarate reductase flavoprotein, catalytic domain"/>
    <property type="match status" value="1"/>
</dbReference>
<organism evidence="6 7">
    <name type="scientific">Phytohabitans suffuscus</name>
    <dbReference type="NCBI Taxonomy" id="624315"/>
    <lineage>
        <taxon>Bacteria</taxon>
        <taxon>Bacillati</taxon>
        <taxon>Actinomycetota</taxon>
        <taxon>Actinomycetes</taxon>
        <taxon>Micromonosporales</taxon>
        <taxon>Micromonosporaceae</taxon>
    </lineage>
</organism>
<gene>
    <name evidence="6" type="ORF">Psuf_018510</name>
</gene>
<evidence type="ECO:0000313" key="6">
    <source>
        <dbReference type="EMBL" id="BCB84538.1"/>
    </source>
</evidence>
<keyword evidence="3" id="KW-0274">FAD</keyword>
<dbReference type="InterPro" id="IPR050315">
    <property type="entry name" value="FAD-oxidoreductase_2"/>
</dbReference>
<dbReference type="AlphaFoldDB" id="A0A6F8YEY6"/>
<sequence>MYYNGAFDRGADVIIIGYGDAGAVTAMTAHDDGSSVLIVEKQAEDRRRPNSRFSGGNFISPNSVDGAVRYMSELYRINDDLYEVDPAVIRTWAEETSHNVDWLRAQGGECLELAQGGEHRHIEGYESITVYKPNMYEHPNGTGNTGWGYGLFKFLTEKVIDRGIEVLYGAAARALLTNAEGDVIGVRVDVGGRELNLRAGKGVVMTCGGFEFNPWMKQNFLRVAPTHFYGNPENTGDGILMAQEVGAELWHMNSCAARLVAHFPQSGYPGGLPVDVWGLEAMAEIKISHEARSHEAKENDVALPVAQVYLPAGTLDVPGVIFTDRFGRRYTNELYRGHTLYYELTNFDSQKLVFPKVPSWWIFDERRRAARGLPPDVYGPAGPLQQIPWSDDNLEEIDKGWILSGDTIEELADKCGMEPAVLKATVDRYNAMCAAGVDDDFDRPPATLVPVDRGPYYAVQLWPGGPNTQGGPRRNAESQIMRADGRPIPGLYSAGEFGSVYGMLYPAGGGNIGECLAFGRLAGRMVAARRA</sequence>
<dbReference type="InterPro" id="IPR003953">
    <property type="entry name" value="FAD-dep_OxRdtase_2_FAD-bd"/>
</dbReference>
<dbReference type="Proteomes" id="UP000503011">
    <property type="component" value="Chromosome"/>
</dbReference>
<reference evidence="6 7" key="2">
    <citation type="submission" date="2020-03" db="EMBL/GenBank/DDBJ databases">
        <authorList>
            <person name="Ichikawa N."/>
            <person name="Kimura A."/>
            <person name="Kitahashi Y."/>
            <person name="Uohara A."/>
        </authorList>
    </citation>
    <scope>NUCLEOTIDE SEQUENCE [LARGE SCALE GENOMIC DNA]</scope>
    <source>
        <strain evidence="6 7">NBRC 105367</strain>
    </source>
</reference>
<feature type="domain" description="FAD-dependent oxidoreductase 2 FAD-binding" evidence="5">
    <location>
        <begin position="12"/>
        <end position="511"/>
    </location>
</feature>
<name>A0A6F8YEY6_9ACTN</name>
<evidence type="ECO:0000256" key="3">
    <source>
        <dbReference type="ARBA" id="ARBA00022827"/>
    </source>
</evidence>
<dbReference type="EMBL" id="AP022871">
    <property type="protein sequence ID" value="BCB84538.1"/>
    <property type="molecule type" value="Genomic_DNA"/>
</dbReference>